<dbReference type="Gene3D" id="3.40.50.300">
    <property type="entry name" value="P-loop containing nucleotide triphosphate hydrolases"/>
    <property type="match status" value="1"/>
</dbReference>
<dbReference type="Pfam" id="PF13304">
    <property type="entry name" value="AAA_21"/>
    <property type="match status" value="1"/>
</dbReference>
<feature type="domain" description="ATPase AAA-type core" evidence="1">
    <location>
        <begin position="25"/>
        <end position="327"/>
    </location>
</feature>
<sequence length="378" mass="44173">MKIKEFEYHDKARGWKLERTKFSDLTLLVGISGVGKTEILRAIETVKAIAEGGSFEGVEWDIVFSANDGNEYRWTGEFEKYRDDSAYSAVYRIEKKGVPIIYEKLYRNESIIIERNDKKILFKEKETPKLLSKVSTINILKEEEDISPVYKNIMMIYVHNKEIMRTIAFNHHRLLLIEENEHIKLEEIINYEIPIIVKLFLVSKYFKERYKDIKEHFIDLFPNIEYIGVEQGITILPKDSTFIRKLSFQIKEIGVDDWIPVDRVSMGMLKTLYLICEMYLQPEGTVNLIDEFENSLGINCISILGESLSSERKMQYIITSHHPYVINNVGSQHWKVVTRKGGFVTTHDAKDILDIKSRHKAFMQLMNLPEYKDGILKA</sequence>
<accession>A0A0F3GZ83</accession>
<comment type="caution">
    <text evidence="2">The sequence shown here is derived from an EMBL/GenBank/DDBJ whole genome shotgun (WGS) entry which is preliminary data.</text>
</comment>
<dbReference type="InterPro" id="IPR003959">
    <property type="entry name" value="ATPase_AAA_core"/>
</dbReference>
<dbReference type="PANTHER" id="PTHR43581:SF4">
    <property type="entry name" value="ATP_GTP PHOSPHATASE"/>
    <property type="match status" value="1"/>
</dbReference>
<dbReference type="InterPro" id="IPR027417">
    <property type="entry name" value="P-loop_NTPase"/>
</dbReference>
<gene>
    <name evidence="2" type="ORF">MBAV_000649</name>
</gene>
<dbReference type="PANTHER" id="PTHR43581">
    <property type="entry name" value="ATP/GTP PHOSPHATASE"/>
    <property type="match status" value="1"/>
</dbReference>
<keyword evidence="3" id="KW-1185">Reference proteome</keyword>
<dbReference type="SUPFAM" id="SSF52540">
    <property type="entry name" value="P-loop containing nucleoside triphosphate hydrolases"/>
    <property type="match status" value="1"/>
</dbReference>
<dbReference type="InterPro" id="IPR051396">
    <property type="entry name" value="Bact_Antivir_Def_Nuclease"/>
</dbReference>
<proteinExistence type="predicted"/>
<dbReference type="GO" id="GO:0005524">
    <property type="term" value="F:ATP binding"/>
    <property type="evidence" value="ECO:0007669"/>
    <property type="project" value="InterPro"/>
</dbReference>
<name>A0A0F3GZ83_9BACT</name>
<dbReference type="Proteomes" id="UP000033423">
    <property type="component" value="Unassembled WGS sequence"/>
</dbReference>
<evidence type="ECO:0000313" key="3">
    <source>
        <dbReference type="Proteomes" id="UP000033423"/>
    </source>
</evidence>
<protein>
    <recommendedName>
        <fullName evidence="1">ATPase AAA-type core domain-containing protein</fullName>
    </recommendedName>
</protein>
<reference evidence="2 3" key="1">
    <citation type="submission" date="2015-02" db="EMBL/GenBank/DDBJ databases">
        <title>Single-cell genomics of uncultivated deep-branching MTB reveals a conserved set of magnetosome genes.</title>
        <authorList>
            <person name="Kolinko S."/>
            <person name="Richter M."/>
            <person name="Glockner F.O."/>
            <person name="Brachmann A."/>
            <person name="Schuler D."/>
        </authorList>
    </citation>
    <scope>NUCLEOTIDE SEQUENCE [LARGE SCALE GENOMIC DNA]</scope>
    <source>
        <strain evidence="2">TM-1</strain>
    </source>
</reference>
<evidence type="ECO:0000259" key="1">
    <source>
        <dbReference type="Pfam" id="PF13304"/>
    </source>
</evidence>
<dbReference type="EMBL" id="LACI01000300">
    <property type="protein sequence ID" value="KJU87157.1"/>
    <property type="molecule type" value="Genomic_DNA"/>
</dbReference>
<organism evidence="2 3">
    <name type="scientific">Candidatus Magnetobacterium bavaricum</name>
    <dbReference type="NCBI Taxonomy" id="29290"/>
    <lineage>
        <taxon>Bacteria</taxon>
        <taxon>Pseudomonadati</taxon>
        <taxon>Nitrospirota</taxon>
        <taxon>Thermodesulfovibrionia</taxon>
        <taxon>Thermodesulfovibrionales</taxon>
        <taxon>Candidatus Magnetobacteriaceae</taxon>
        <taxon>Candidatus Magnetobacterium</taxon>
    </lineage>
</organism>
<evidence type="ECO:0000313" key="2">
    <source>
        <dbReference type="EMBL" id="KJU87157.1"/>
    </source>
</evidence>
<dbReference type="AlphaFoldDB" id="A0A0F3GZ83"/>
<dbReference type="GO" id="GO:0016887">
    <property type="term" value="F:ATP hydrolysis activity"/>
    <property type="evidence" value="ECO:0007669"/>
    <property type="project" value="InterPro"/>
</dbReference>
<dbReference type="PATRIC" id="fig|29290.4.peg.856"/>